<protein>
    <submittedName>
        <fullName evidence="1">7568_t:CDS:1</fullName>
    </submittedName>
</protein>
<keyword evidence="2" id="KW-1185">Reference proteome</keyword>
<accession>A0ACA9SPQ8</accession>
<comment type="caution">
    <text evidence="1">The sequence shown here is derived from an EMBL/GenBank/DDBJ whole genome shotgun (WGS) entry which is preliminary data.</text>
</comment>
<evidence type="ECO:0000313" key="1">
    <source>
        <dbReference type="EMBL" id="CAG8845830.1"/>
    </source>
</evidence>
<name>A0ACA9SPQ8_9GLOM</name>
<sequence length="195" mass="22156">AHVHLFTLTTNMRVTQDDNQKAKVFSEYLLRIGNGTEPTIENNLIRLPDEIVIPLQNSDDSIKLLLDTIYPNLSENASNTTFVTERAILTPLNSSVDEINEQIVHKFLVQKHTYYSFDSVPDDNLNLYPIEYLNSLIPQGLPPHELTLKVGVPIMLLRNLDPVNGLCNRTRLICRCLQQHTIDTEIATGEHQGKR</sequence>
<dbReference type="Proteomes" id="UP000789920">
    <property type="component" value="Unassembled WGS sequence"/>
</dbReference>
<evidence type="ECO:0000313" key="2">
    <source>
        <dbReference type="Proteomes" id="UP000789920"/>
    </source>
</evidence>
<gene>
    <name evidence="1" type="ORF">RPERSI_LOCUS33842</name>
</gene>
<proteinExistence type="predicted"/>
<feature type="non-terminal residue" evidence="1">
    <location>
        <position position="1"/>
    </location>
</feature>
<feature type="non-terminal residue" evidence="1">
    <location>
        <position position="195"/>
    </location>
</feature>
<reference evidence="1" key="1">
    <citation type="submission" date="2021-06" db="EMBL/GenBank/DDBJ databases">
        <authorList>
            <person name="Kallberg Y."/>
            <person name="Tangrot J."/>
            <person name="Rosling A."/>
        </authorList>
    </citation>
    <scope>NUCLEOTIDE SEQUENCE</scope>
    <source>
        <strain evidence="1">MA461A</strain>
    </source>
</reference>
<organism evidence="1 2">
    <name type="scientific">Racocetra persica</name>
    <dbReference type="NCBI Taxonomy" id="160502"/>
    <lineage>
        <taxon>Eukaryota</taxon>
        <taxon>Fungi</taxon>
        <taxon>Fungi incertae sedis</taxon>
        <taxon>Mucoromycota</taxon>
        <taxon>Glomeromycotina</taxon>
        <taxon>Glomeromycetes</taxon>
        <taxon>Diversisporales</taxon>
        <taxon>Gigasporaceae</taxon>
        <taxon>Racocetra</taxon>
    </lineage>
</organism>
<dbReference type="EMBL" id="CAJVQC010148509">
    <property type="protein sequence ID" value="CAG8845830.1"/>
    <property type="molecule type" value="Genomic_DNA"/>
</dbReference>